<name>A0A9X2GE69_9ACTN</name>
<dbReference type="EMBL" id="JAMZEB010000001">
    <property type="protein sequence ID" value="MCP2353731.1"/>
    <property type="molecule type" value="Genomic_DNA"/>
</dbReference>
<evidence type="ECO:0000313" key="1">
    <source>
        <dbReference type="EMBL" id="MCP2353731.1"/>
    </source>
</evidence>
<gene>
    <name evidence="1" type="ORF">HD597_000751</name>
</gene>
<protein>
    <submittedName>
        <fullName evidence="1">Uncharacterized protein</fullName>
    </submittedName>
</protein>
<comment type="caution">
    <text evidence="1">The sequence shown here is derived from an EMBL/GenBank/DDBJ whole genome shotgun (WGS) entry which is preliminary data.</text>
</comment>
<dbReference type="RefSeq" id="WP_253740241.1">
    <property type="nucleotide sequence ID" value="NZ_JAMZEB010000001.1"/>
</dbReference>
<reference evidence="1" key="1">
    <citation type="submission" date="2022-06" db="EMBL/GenBank/DDBJ databases">
        <title>Sequencing the genomes of 1000 actinobacteria strains.</title>
        <authorList>
            <person name="Klenk H.-P."/>
        </authorList>
    </citation>
    <scope>NUCLEOTIDE SEQUENCE</scope>
    <source>
        <strain evidence="1">DSM 46694</strain>
    </source>
</reference>
<accession>A0A9X2GE69</accession>
<dbReference type="Proteomes" id="UP001139648">
    <property type="component" value="Unassembled WGS sequence"/>
</dbReference>
<keyword evidence="2" id="KW-1185">Reference proteome</keyword>
<organism evidence="1 2">
    <name type="scientific">Nonomuraea thailandensis</name>
    <dbReference type="NCBI Taxonomy" id="1188745"/>
    <lineage>
        <taxon>Bacteria</taxon>
        <taxon>Bacillati</taxon>
        <taxon>Actinomycetota</taxon>
        <taxon>Actinomycetes</taxon>
        <taxon>Streptosporangiales</taxon>
        <taxon>Streptosporangiaceae</taxon>
        <taxon>Nonomuraea</taxon>
    </lineage>
</organism>
<sequence length="83" mass="8755">MNDLDIGLWLDRWGAITFGDLISVVESHGAEKIVIRTTEHEPLQELEFANSALDRPAAVGQGESVADGVVVALEPVGEGVEGG</sequence>
<proteinExistence type="predicted"/>
<evidence type="ECO:0000313" key="2">
    <source>
        <dbReference type="Proteomes" id="UP001139648"/>
    </source>
</evidence>
<dbReference type="AlphaFoldDB" id="A0A9X2GE69"/>